<dbReference type="SUPFAM" id="SSF48150">
    <property type="entry name" value="DNA-glycosylase"/>
    <property type="match status" value="1"/>
</dbReference>
<evidence type="ECO:0000313" key="1">
    <source>
        <dbReference type="EMBL" id="RCV62112.1"/>
    </source>
</evidence>
<dbReference type="InterPro" id="IPR011257">
    <property type="entry name" value="DNA_glycosylase"/>
</dbReference>
<dbReference type="NCBIfam" id="TIGR03252">
    <property type="entry name" value="HhH-GPD-type base excision DNA repair protein"/>
    <property type="match status" value="1"/>
</dbReference>
<comment type="caution">
    <text evidence="1">The sequence shown here is derived from an EMBL/GenBank/DDBJ whole genome shotgun (WGS) entry which is preliminary data.</text>
</comment>
<dbReference type="Proteomes" id="UP000253318">
    <property type="component" value="Unassembled WGS sequence"/>
</dbReference>
<evidence type="ECO:0000313" key="2">
    <source>
        <dbReference type="Proteomes" id="UP000253318"/>
    </source>
</evidence>
<organism evidence="1 2">
    <name type="scientific">Marinitenerispora sediminis</name>
    <dbReference type="NCBI Taxonomy" id="1931232"/>
    <lineage>
        <taxon>Bacteria</taxon>
        <taxon>Bacillati</taxon>
        <taxon>Actinomycetota</taxon>
        <taxon>Actinomycetes</taxon>
        <taxon>Streptosporangiales</taxon>
        <taxon>Nocardiopsidaceae</taxon>
        <taxon>Marinitenerispora</taxon>
    </lineage>
</organism>
<dbReference type="GO" id="GO:0006281">
    <property type="term" value="P:DNA repair"/>
    <property type="evidence" value="ECO:0007669"/>
    <property type="project" value="InterPro"/>
</dbReference>
<dbReference type="InterPro" id="IPR017658">
    <property type="entry name" value="HhH-GPD_base_excis"/>
</dbReference>
<keyword evidence="2" id="KW-1185">Reference proteome</keyword>
<gene>
    <name evidence="1" type="ORF">DEF24_02380</name>
</gene>
<proteinExistence type="predicted"/>
<protein>
    <submittedName>
        <fullName evidence="1">Fe-S cluster assembly protein HesB</fullName>
    </submittedName>
</protein>
<reference evidence="1 2" key="1">
    <citation type="submission" date="2018-04" db="EMBL/GenBank/DDBJ databases">
        <title>Novel actinobacteria from marine sediment.</title>
        <authorList>
            <person name="Ng Z.Y."/>
            <person name="Tan G.Y.A."/>
        </authorList>
    </citation>
    <scope>NUCLEOTIDE SEQUENCE [LARGE SCALE GENOMIC DNA]</scope>
    <source>
        <strain evidence="1 2">TPS81</strain>
    </source>
</reference>
<dbReference type="OrthoDB" id="1492580at2"/>
<accession>A0A368TAR4</accession>
<dbReference type="RefSeq" id="WP_114396969.1">
    <property type="nucleotide sequence ID" value="NZ_QEIM01000023.1"/>
</dbReference>
<dbReference type="AlphaFoldDB" id="A0A368TAR4"/>
<dbReference type="EMBL" id="QEIN01000010">
    <property type="protein sequence ID" value="RCV62112.1"/>
    <property type="molecule type" value="Genomic_DNA"/>
</dbReference>
<sequence>MTPTLHLTGDPAADTLLSEDPLALLAGMLLDQQVPMERAFAGPVEIARRLGRTGLDAREIAEYDPEGFAGLLARKPAVHRYPSSMAGRLQELCRYLVENYDGDAAAVWRDAGTGRELLRRLQELPGYGRQKSQIFLALLGKQLDVRPEGWRAAAGEYGEEGSLKSVADIRDAESLAGVRAFKQRRKAEAKAARAGHG</sequence>
<name>A0A368TAR4_9ACTN</name>
<dbReference type="GO" id="GO:0003824">
    <property type="term" value="F:catalytic activity"/>
    <property type="evidence" value="ECO:0007669"/>
    <property type="project" value="InterPro"/>
</dbReference>